<organism evidence="3 4">
    <name type="scientific">Adiantum capillus-veneris</name>
    <name type="common">Maidenhair fern</name>
    <dbReference type="NCBI Taxonomy" id="13818"/>
    <lineage>
        <taxon>Eukaryota</taxon>
        <taxon>Viridiplantae</taxon>
        <taxon>Streptophyta</taxon>
        <taxon>Embryophyta</taxon>
        <taxon>Tracheophyta</taxon>
        <taxon>Polypodiopsida</taxon>
        <taxon>Polypodiidae</taxon>
        <taxon>Polypodiales</taxon>
        <taxon>Pteridineae</taxon>
        <taxon>Pteridaceae</taxon>
        <taxon>Vittarioideae</taxon>
        <taxon>Adiantum</taxon>
    </lineage>
</organism>
<dbReference type="SUPFAM" id="SSF54909">
    <property type="entry name" value="Dimeric alpha+beta barrel"/>
    <property type="match status" value="2"/>
</dbReference>
<dbReference type="InterPro" id="IPR011008">
    <property type="entry name" value="Dimeric_a/b-barrel"/>
</dbReference>
<gene>
    <name evidence="3" type="ORF">GOP47_0015242</name>
</gene>
<reference evidence="3" key="1">
    <citation type="submission" date="2021-01" db="EMBL/GenBank/DDBJ databases">
        <title>Adiantum capillus-veneris genome.</title>
        <authorList>
            <person name="Fang Y."/>
            <person name="Liao Q."/>
        </authorList>
    </citation>
    <scope>NUCLEOTIDE SEQUENCE</scope>
    <source>
        <strain evidence="3">H3</strain>
        <tissue evidence="3">Leaf</tissue>
    </source>
</reference>
<evidence type="ECO:0000313" key="4">
    <source>
        <dbReference type="Proteomes" id="UP000886520"/>
    </source>
</evidence>
<dbReference type="AlphaFoldDB" id="A0A9D4UK87"/>
<dbReference type="PANTHER" id="PTHR33178">
    <property type="match status" value="1"/>
</dbReference>
<dbReference type="InterPro" id="IPR044662">
    <property type="entry name" value="HS1/DABB1-like"/>
</dbReference>
<feature type="domain" description="Stress-response A/B barrel" evidence="2">
    <location>
        <begin position="179"/>
        <end position="273"/>
    </location>
</feature>
<sequence length="283" mass="32133">MSKGSSLVLSIDCCLPAFLVLRSAQAHRRSSWHLRRPMTEVSACSRLPDELEYVKPTVRKRKVIEHVVIFQMKMGFTEEQEKDMLDHLYTLQYQLRGIISISLGSTNSRNADGSTHGLFMRFPSREALESYYESPSRWKVANEYIIPYYNGLICVDYEAEVEDDIEPIFRRGEAFEQGIESLTLLQVKADTDPIRIQESFDLVSALAEELGTLVVQHTSGTNISSLNKGYTHGMVMRFPSEDARDSFTQHSSYVEIMESKFMPITLKMSTVEYSVAPVGATAF</sequence>
<feature type="domain" description="Stress-response A/B barrel" evidence="2">
    <location>
        <begin position="64"/>
        <end position="157"/>
    </location>
</feature>
<evidence type="ECO:0000313" key="3">
    <source>
        <dbReference type="EMBL" id="KAI5068941.1"/>
    </source>
</evidence>
<dbReference type="OrthoDB" id="2016695at2759"/>
<comment type="subunit">
    <text evidence="1">Homodimer.</text>
</comment>
<dbReference type="Gene3D" id="3.30.70.100">
    <property type="match status" value="2"/>
</dbReference>
<dbReference type="SMART" id="SM00886">
    <property type="entry name" value="Dabb"/>
    <property type="match status" value="2"/>
</dbReference>
<evidence type="ECO:0000256" key="1">
    <source>
        <dbReference type="ARBA" id="ARBA00011738"/>
    </source>
</evidence>
<keyword evidence="4" id="KW-1185">Reference proteome</keyword>
<proteinExistence type="predicted"/>
<accession>A0A9D4UK87</accession>
<dbReference type="PANTHER" id="PTHR33178:SF5">
    <property type="entry name" value="EXPRESSED PROTEIN"/>
    <property type="match status" value="1"/>
</dbReference>
<dbReference type="PROSITE" id="PS51502">
    <property type="entry name" value="S_R_A_B_BARREL"/>
    <property type="match status" value="2"/>
</dbReference>
<protein>
    <recommendedName>
        <fullName evidence="2">Stress-response A/B barrel domain-containing protein</fullName>
    </recommendedName>
</protein>
<dbReference type="InterPro" id="IPR013097">
    <property type="entry name" value="Dabb"/>
</dbReference>
<comment type="caution">
    <text evidence="3">The sequence shown here is derived from an EMBL/GenBank/DDBJ whole genome shotgun (WGS) entry which is preliminary data.</text>
</comment>
<name>A0A9D4UK87_ADICA</name>
<evidence type="ECO:0000259" key="2">
    <source>
        <dbReference type="PROSITE" id="PS51502"/>
    </source>
</evidence>
<dbReference type="EMBL" id="JABFUD020000015">
    <property type="protein sequence ID" value="KAI5068941.1"/>
    <property type="molecule type" value="Genomic_DNA"/>
</dbReference>
<dbReference type="Proteomes" id="UP000886520">
    <property type="component" value="Chromosome 15"/>
</dbReference>
<dbReference type="Pfam" id="PF07876">
    <property type="entry name" value="Dabb"/>
    <property type="match status" value="2"/>
</dbReference>